<reference evidence="1" key="1">
    <citation type="submission" date="2018-11" db="EMBL/GenBank/DDBJ databases">
        <authorList>
            <person name="Grassa J C."/>
        </authorList>
    </citation>
    <scope>NUCLEOTIDE SEQUENCE [LARGE SCALE GENOMIC DNA]</scope>
</reference>
<protein>
    <recommendedName>
        <fullName evidence="3">DUF4283 domain-containing protein</fullName>
    </recommendedName>
</protein>
<proteinExistence type="predicted"/>
<evidence type="ECO:0008006" key="3">
    <source>
        <dbReference type="Google" id="ProtNLM"/>
    </source>
</evidence>
<dbReference type="PANTHER" id="PTHR31286:SF167">
    <property type="entry name" value="OS09G0268800 PROTEIN"/>
    <property type="match status" value="1"/>
</dbReference>
<evidence type="ECO:0000313" key="2">
    <source>
        <dbReference type="Proteomes" id="UP000596661"/>
    </source>
</evidence>
<keyword evidence="2" id="KW-1185">Reference proteome</keyword>
<dbReference type="Proteomes" id="UP000596661">
    <property type="component" value="Chromosome 8"/>
</dbReference>
<sequence length="277" mass="30446">MRNPWIIRAPITFSNYGNGMFMVEFGCEGDMQRVIEGQPWHFDHCLVTSANPAGLDTLLPNQLRYSPFWIQAHSIPFGMKSYKLAKLIGNEVGDFLEVDKTTLLKVSNLFLRVRVLLDVSKPIPRGSSSSGTAIRRDEAISQRFLEHNPISTLEFSTFERITSVQGFNPGLCGVTPFGVHFDASQATPPTIATVVHTPTDIEPETVQDIARTSEKSKGKAIAGAKRSAFIPHSIMVGDSLRNILKRARASPVINEVPSVVASSFEQAGAAEQPRPKK</sequence>
<dbReference type="EnsemblPlants" id="evm.model.08.457">
    <property type="protein sequence ID" value="cds.evm.model.08.457"/>
    <property type="gene ID" value="evm.TU.08.457"/>
</dbReference>
<organism evidence="1 2">
    <name type="scientific">Cannabis sativa</name>
    <name type="common">Hemp</name>
    <name type="synonym">Marijuana</name>
    <dbReference type="NCBI Taxonomy" id="3483"/>
    <lineage>
        <taxon>Eukaryota</taxon>
        <taxon>Viridiplantae</taxon>
        <taxon>Streptophyta</taxon>
        <taxon>Embryophyta</taxon>
        <taxon>Tracheophyta</taxon>
        <taxon>Spermatophyta</taxon>
        <taxon>Magnoliopsida</taxon>
        <taxon>eudicotyledons</taxon>
        <taxon>Gunneridae</taxon>
        <taxon>Pentapetalae</taxon>
        <taxon>rosids</taxon>
        <taxon>fabids</taxon>
        <taxon>Rosales</taxon>
        <taxon>Cannabaceae</taxon>
        <taxon>Cannabis</taxon>
    </lineage>
</organism>
<reference evidence="1" key="2">
    <citation type="submission" date="2021-03" db="UniProtKB">
        <authorList>
            <consortium name="EnsemblPlants"/>
        </authorList>
    </citation>
    <scope>IDENTIFICATION</scope>
</reference>
<dbReference type="PANTHER" id="PTHR31286">
    <property type="entry name" value="GLYCINE-RICH CELL WALL STRUCTURAL PROTEIN 1.8-LIKE"/>
    <property type="match status" value="1"/>
</dbReference>
<evidence type="ECO:0000313" key="1">
    <source>
        <dbReference type="EnsemblPlants" id="cds.evm.model.08.457"/>
    </source>
</evidence>
<name>A0A803QBB3_CANSA</name>
<dbReference type="InterPro" id="IPR040256">
    <property type="entry name" value="At4g02000-like"/>
</dbReference>
<dbReference type="AlphaFoldDB" id="A0A803QBB3"/>
<dbReference type="EMBL" id="UZAU01000683">
    <property type="status" value="NOT_ANNOTATED_CDS"/>
    <property type="molecule type" value="Genomic_DNA"/>
</dbReference>
<dbReference type="Gramene" id="evm.model.08.457">
    <property type="protein sequence ID" value="cds.evm.model.08.457"/>
    <property type="gene ID" value="evm.TU.08.457"/>
</dbReference>
<accession>A0A803QBB3</accession>